<dbReference type="PROSITE" id="PS52044">
    <property type="entry name" value="VLRF1"/>
    <property type="match status" value="1"/>
</dbReference>
<feature type="domain" description="VLRF1" evidence="1">
    <location>
        <begin position="66"/>
        <end position="206"/>
    </location>
</feature>
<gene>
    <name evidence="2" type="ORF">ACFSKV_06555</name>
</gene>
<proteinExistence type="predicted"/>
<dbReference type="EMBL" id="JBHUIV010000010">
    <property type="protein sequence ID" value="MFD2201218.1"/>
    <property type="molecule type" value="Genomic_DNA"/>
</dbReference>
<name>A0ABW5B5R7_9BACT</name>
<organism evidence="2 3">
    <name type="scientific">Shivajiella indica</name>
    <dbReference type="NCBI Taxonomy" id="872115"/>
    <lineage>
        <taxon>Bacteria</taxon>
        <taxon>Pseudomonadati</taxon>
        <taxon>Bacteroidota</taxon>
        <taxon>Cytophagia</taxon>
        <taxon>Cytophagales</taxon>
        <taxon>Cyclobacteriaceae</taxon>
        <taxon>Shivajiella</taxon>
    </lineage>
</organism>
<protein>
    <recommendedName>
        <fullName evidence="1">VLRF1 domain-containing protein</fullName>
    </recommendedName>
</protein>
<evidence type="ECO:0000313" key="3">
    <source>
        <dbReference type="Proteomes" id="UP001597414"/>
    </source>
</evidence>
<dbReference type="Pfam" id="PF18826">
    <property type="entry name" value="bVLRF1"/>
    <property type="match status" value="1"/>
</dbReference>
<comment type="caution">
    <text evidence="2">The sequence shown here is derived from an EMBL/GenBank/DDBJ whole genome shotgun (WGS) entry which is preliminary data.</text>
</comment>
<evidence type="ECO:0000313" key="2">
    <source>
        <dbReference type="EMBL" id="MFD2201218.1"/>
    </source>
</evidence>
<evidence type="ECO:0000259" key="1">
    <source>
        <dbReference type="PROSITE" id="PS52044"/>
    </source>
</evidence>
<reference evidence="3" key="1">
    <citation type="journal article" date="2019" name="Int. J. Syst. Evol. Microbiol.">
        <title>The Global Catalogue of Microorganisms (GCM) 10K type strain sequencing project: providing services to taxonomists for standard genome sequencing and annotation.</title>
        <authorList>
            <consortium name="The Broad Institute Genomics Platform"/>
            <consortium name="The Broad Institute Genome Sequencing Center for Infectious Disease"/>
            <person name="Wu L."/>
            <person name="Ma J."/>
        </authorList>
    </citation>
    <scope>NUCLEOTIDE SEQUENCE [LARGE SCALE GENOMIC DNA]</scope>
    <source>
        <strain evidence="3">KCTC 19812</strain>
    </source>
</reference>
<dbReference type="RefSeq" id="WP_380801130.1">
    <property type="nucleotide sequence ID" value="NZ_JBHUIV010000010.1"/>
</dbReference>
<accession>A0ABW5B5R7</accession>
<dbReference type="InterPro" id="IPR041175">
    <property type="entry name" value="VLRF1/Vms1"/>
</dbReference>
<dbReference type="Proteomes" id="UP001597414">
    <property type="component" value="Unassembled WGS sequence"/>
</dbReference>
<sequence length="238" mass="28058">MNQRLFDDDWILGFFRFLQNNDLSMEYFRKKRKIIYYGAEHQKLLSIRISTKLMFSEEKRNLEIQDFVNYVLILIKAGMASVAFFENGTLSDHKVFRAYMVRKKQGKSQLKYLKTKGKSRAGSRVRLAESEVFFTSINERTSTYFKNYRVDLIGLSCSDTLLPYLYNNSMPSPFEKKDSRIFKIPKHIASPKLENLKSVDHILKMNEIDLEPEGTYLFKNFIASFQKKSTEDQEDGNW</sequence>
<keyword evidence="3" id="KW-1185">Reference proteome</keyword>